<dbReference type="Gene3D" id="1.10.10.10">
    <property type="entry name" value="Winged helix-like DNA-binding domain superfamily/Winged helix DNA-binding domain"/>
    <property type="match status" value="1"/>
</dbReference>
<comment type="caution">
    <text evidence="6">The sequence shown here is derived from an EMBL/GenBank/DDBJ whole genome shotgun (WGS) entry which is preliminary data.</text>
</comment>
<protein>
    <submittedName>
        <fullName evidence="6">LysR family transcriptional regulator</fullName>
    </submittedName>
</protein>
<dbReference type="PROSITE" id="PS50931">
    <property type="entry name" value="HTH_LYSR"/>
    <property type="match status" value="1"/>
</dbReference>
<keyword evidence="2" id="KW-0805">Transcription regulation</keyword>
<comment type="similarity">
    <text evidence="1">Belongs to the LysR transcriptional regulatory family.</text>
</comment>
<dbReference type="GO" id="GO:0003677">
    <property type="term" value="F:DNA binding"/>
    <property type="evidence" value="ECO:0007669"/>
    <property type="project" value="UniProtKB-KW"/>
</dbReference>
<gene>
    <name evidence="6" type="ORF">DC045_19400</name>
</gene>
<dbReference type="PANTHER" id="PTHR30537">
    <property type="entry name" value="HTH-TYPE TRANSCRIPTIONAL REGULATOR"/>
    <property type="match status" value="1"/>
</dbReference>
<evidence type="ECO:0000313" key="6">
    <source>
        <dbReference type="EMBL" id="HBC36427.1"/>
    </source>
</evidence>
<evidence type="ECO:0000256" key="4">
    <source>
        <dbReference type="ARBA" id="ARBA00023163"/>
    </source>
</evidence>
<dbReference type="InterPro" id="IPR005119">
    <property type="entry name" value="LysR_subst-bd"/>
</dbReference>
<evidence type="ECO:0000256" key="2">
    <source>
        <dbReference type="ARBA" id="ARBA00023015"/>
    </source>
</evidence>
<dbReference type="Pfam" id="PF00126">
    <property type="entry name" value="HTH_1"/>
    <property type="match status" value="1"/>
</dbReference>
<proteinExistence type="inferred from homology"/>
<dbReference type="InterPro" id="IPR036388">
    <property type="entry name" value="WH-like_DNA-bd_sf"/>
</dbReference>
<dbReference type="Pfam" id="PF03466">
    <property type="entry name" value="LysR_substrate"/>
    <property type="match status" value="1"/>
</dbReference>
<dbReference type="InterPro" id="IPR058163">
    <property type="entry name" value="LysR-type_TF_proteobact-type"/>
</dbReference>
<keyword evidence="3" id="KW-0238">DNA-binding</keyword>
<evidence type="ECO:0000259" key="5">
    <source>
        <dbReference type="PROSITE" id="PS50931"/>
    </source>
</evidence>
<dbReference type="InterPro" id="IPR000847">
    <property type="entry name" value="LysR_HTH_N"/>
</dbReference>
<dbReference type="CDD" id="cd08422">
    <property type="entry name" value="PBP2_CrgA_like"/>
    <property type="match status" value="1"/>
</dbReference>
<dbReference type="PANTHER" id="PTHR30537:SF5">
    <property type="entry name" value="HTH-TYPE TRANSCRIPTIONAL ACTIVATOR TTDR-RELATED"/>
    <property type="match status" value="1"/>
</dbReference>
<evidence type="ECO:0000256" key="1">
    <source>
        <dbReference type="ARBA" id="ARBA00009437"/>
    </source>
</evidence>
<feature type="domain" description="HTH lysR-type" evidence="5">
    <location>
        <begin position="3"/>
        <end position="60"/>
    </location>
</feature>
<dbReference type="GO" id="GO:0003700">
    <property type="term" value="F:DNA-binding transcription factor activity"/>
    <property type="evidence" value="ECO:0007669"/>
    <property type="project" value="InterPro"/>
</dbReference>
<sequence>MYDRFRLLKIFATAARSESFRDAAFQLRTSPQTISRGIKELEDQLGELLFHRSTRRIQMTKFGEQFLQDSNSLLSELELLFEDSTSPDREHYEGRVGITAPHSIGRGRVLPLLESFIWTSPACLIDLRLEDQVTDTVGAQIDIGIRVGMLRDNRFVAKEAGKVPLMVVGTPELIREVGEPKTISDLMHCPISGRIDRNSGRVWPWRFNGFTHTPHNPRFLSDDPETELRAALNGWTFGQIAAFLVIPYIREGLLVPVLRQFEPTPLPLYVYRPQRGPVPARVRKVFDILTEGFADEESFPSVI</sequence>
<dbReference type="Gene3D" id="3.40.190.290">
    <property type="match status" value="1"/>
</dbReference>
<evidence type="ECO:0000256" key="3">
    <source>
        <dbReference type="ARBA" id="ARBA00023125"/>
    </source>
</evidence>
<dbReference type="AlphaFoldDB" id="A0A352IY94"/>
<dbReference type="SUPFAM" id="SSF53850">
    <property type="entry name" value="Periplasmic binding protein-like II"/>
    <property type="match status" value="1"/>
</dbReference>
<dbReference type="InterPro" id="IPR036390">
    <property type="entry name" value="WH_DNA-bd_sf"/>
</dbReference>
<accession>A0A352IY94</accession>
<dbReference type="EMBL" id="DNNA01000300">
    <property type="protein sequence ID" value="HBC36427.1"/>
    <property type="molecule type" value="Genomic_DNA"/>
</dbReference>
<reference evidence="6 7" key="1">
    <citation type="journal article" date="2018" name="Nat. Biotechnol.">
        <title>A standardized bacterial taxonomy based on genome phylogeny substantially revises the tree of life.</title>
        <authorList>
            <person name="Parks D.H."/>
            <person name="Chuvochina M."/>
            <person name="Waite D.W."/>
            <person name="Rinke C."/>
            <person name="Skarshewski A."/>
            <person name="Chaumeil P.A."/>
            <person name="Hugenholtz P."/>
        </authorList>
    </citation>
    <scope>NUCLEOTIDE SEQUENCE [LARGE SCALE GENOMIC DNA]</scope>
    <source>
        <strain evidence="6">UBA9380</strain>
    </source>
</reference>
<evidence type="ECO:0000313" key="7">
    <source>
        <dbReference type="Proteomes" id="UP000263489"/>
    </source>
</evidence>
<organism evidence="6 7">
    <name type="scientific">Marinobacter adhaerens</name>
    <dbReference type="NCBI Taxonomy" id="1033846"/>
    <lineage>
        <taxon>Bacteria</taxon>
        <taxon>Pseudomonadati</taxon>
        <taxon>Pseudomonadota</taxon>
        <taxon>Gammaproteobacteria</taxon>
        <taxon>Pseudomonadales</taxon>
        <taxon>Marinobacteraceae</taxon>
        <taxon>Marinobacter</taxon>
    </lineage>
</organism>
<name>A0A352IY94_9GAMM</name>
<dbReference type="SUPFAM" id="SSF46785">
    <property type="entry name" value="Winged helix' DNA-binding domain"/>
    <property type="match status" value="1"/>
</dbReference>
<dbReference type="Proteomes" id="UP000263489">
    <property type="component" value="Unassembled WGS sequence"/>
</dbReference>
<dbReference type="FunFam" id="1.10.10.10:FF:000001">
    <property type="entry name" value="LysR family transcriptional regulator"/>
    <property type="match status" value="1"/>
</dbReference>
<keyword evidence="4" id="KW-0804">Transcription</keyword>